<feature type="binding site" evidence="8">
    <location>
        <position position="416"/>
    </location>
    <ligand>
        <name>[4Fe-4S] cluster</name>
        <dbReference type="ChEBI" id="CHEBI:49883"/>
        <label>1</label>
    </ligand>
</feature>
<dbReference type="EMBL" id="PSQG01000016">
    <property type="protein sequence ID" value="RCH43147.1"/>
    <property type="molecule type" value="Genomic_DNA"/>
</dbReference>
<organism evidence="10 11">
    <name type="scientific">Blautia obeum</name>
    <dbReference type="NCBI Taxonomy" id="40520"/>
    <lineage>
        <taxon>Bacteria</taxon>
        <taxon>Bacillati</taxon>
        <taxon>Bacillota</taxon>
        <taxon>Clostridia</taxon>
        <taxon>Lachnospirales</taxon>
        <taxon>Lachnospiraceae</taxon>
        <taxon>Blautia</taxon>
    </lineage>
</organism>
<gene>
    <name evidence="8" type="primary">rnfC</name>
    <name evidence="10" type="ORF">C4886_11915</name>
</gene>
<comment type="similarity">
    <text evidence="8">Belongs to the 4Fe4S bacterial-type ferredoxin family. RnfC subfamily.</text>
</comment>
<dbReference type="Gene3D" id="3.30.70.20">
    <property type="match status" value="1"/>
</dbReference>
<keyword evidence="7 8" id="KW-0411">Iron-sulfur</keyword>
<dbReference type="Gene3D" id="3.40.50.11540">
    <property type="entry name" value="NADH-ubiquinone oxidoreductase 51kDa subunit"/>
    <property type="match status" value="1"/>
</dbReference>
<evidence type="ECO:0000256" key="2">
    <source>
        <dbReference type="ARBA" id="ARBA00022485"/>
    </source>
</evidence>
<keyword evidence="3 8" id="KW-0479">Metal-binding</keyword>
<dbReference type="RefSeq" id="WP_021650509.1">
    <property type="nucleotide sequence ID" value="NZ_PSQG01000016.1"/>
</dbReference>
<comment type="subunit">
    <text evidence="8">The complex is composed of six subunits: RnfA, RnfB, RnfC, RnfD, RnfE and RnfG.</text>
</comment>
<dbReference type="InterPro" id="IPR011538">
    <property type="entry name" value="Nuo51_FMN-bd"/>
</dbReference>
<dbReference type="InterPro" id="IPR010208">
    <property type="entry name" value="Ion_transpt_RnfC/RsxC"/>
</dbReference>
<dbReference type="GO" id="GO:0022900">
    <property type="term" value="P:electron transport chain"/>
    <property type="evidence" value="ECO:0007669"/>
    <property type="project" value="UniProtKB-UniRule"/>
</dbReference>
<sequence length="441" mass="47313">MAFLTFRGGIHPYDGKDLSKNCPVEKYLPKGDLAILVSQHIGAPAKPIVKKGDHVLAGQKIAEAGGFVSAPIHSSVSGTVKGIEKRLTAVGAMGDAIIIENDGLYESVEYAPAKLSDLSKEDILKRIQEGGVVGQGGAGFPTHVKLSPKEPDKIDHILVNGAECEPYITSDYRRMMEEPESIVGGLEVILKAFPKAVGCICIEDNKPDCIARMKEAIKGKERMEVKELKTKYPQGGERTLIYAVTGREINSTMLPADVGCVVDNVETVTSVYKAVILGQPVISRNVTVTGDGIRTPKNFSVLTGTDLSELVDAAGGLKEKIAKAISGGPMMGFALYDLHIPCTKTTSSLLFLERDAVSEAKQIQTACINCGRCVSVCPGHVVPARLATLAEHGDMAGFEKMDGMECCECGCCSYICPAKRPLTQSIKSMRKMVLAERKKKK</sequence>
<dbReference type="PROSITE" id="PS00198">
    <property type="entry name" value="4FE4S_FER_1"/>
    <property type="match status" value="2"/>
</dbReference>
<dbReference type="PANTHER" id="PTHR43034:SF2">
    <property type="entry name" value="ION-TRANSLOCATING OXIDOREDUCTASE COMPLEX SUBUNIT C"/>
    <property type="match status" value="1"/>
</dbReference>
<name>A0A367FXI8_9FIRM</name>
<evidence type="ECO:0000256" key="5">
    <source>
        <dbReference type="ARBA" id="ARBA00022982"/>
    </source>
</evidence>
<keyword evidence="4 8" id="KW-0677">Repeat</keyword>
<comment type="subcellular location">
    <subcellularLocation>
        <location evidence="8">Cell membrane</location>
        <topology evidence="8">Peripheral membrane protein</topology>
    </subcellularLocation>
</comment>
<comment type="caution">
    <text evidence="10">The sequence shown here is derived from an EMBL/GenBank/DDBJ whole genome shotgun (WGS) entry which is preliminary data.</text>
</comment>
<dbReference type="Pfam" id="PF00037">
    <property type="entry name" value="Fer4"/>
    <property type="match status" value="1"/>
</dbReference>
<accession>A0A367FXI8</accession>
<evidence type="ECO:0000256" key="4">
    <source>
        <dbReference type="ARBA" id="ARBA00022737"/>
    </source>
</evidence>
<dbReference type="SUPFAM" id="SSF46548">
    <property type="entry name" value="alpha-helical ferredoxin"/>
    <property type="match status" value="1"/>
</dbReference>
<dbReference type="AlphaFoldDB" id="A0A367FXI8"/>
<dbReference type="Proteomes" id="UP000253208">
    <property type="component" value="Unassembled WGS sequence"/>
</dbReference>
<protein>
    <recommendedName>
        <fullName evidence="8">Ion-translocating oxidoreductase complex subunit C</fullName>
        <ecNumber evidence="8">7.-.-.-</ecNumber>
    </recommendedName>
    <alternativeName>
        <fullName evidence="8">Rnf electron transport complex subunit C</fullName>
    </alternativeName>
</protein>
<keyword evidence="1 8" id="KW-0813">Transport</keyword>
<keyword evidence="5 8" id="KW-0249">Electron transport</keyword>
<evidence type="ECO:0000256" key="7">
    <source>
        <dbReference type="ARBA" id="ARBA00023014"/>
    </source>
</evidence>
<dbReference type="NCBIfam" id="NF003454">
    <property type="entry name" value="PRK05035.1"/>
    <property type="match status" value="1"/>
</dbReference>
<dbReference type="InterPro" id="IPR017900">
    <property type="entry name" value="4Fe4S_Fe_S_CS"/>
</dbReference>
<comment type="cofactor">
    <cofactor evidence="8">
        <name>[4Fe-4S] cluster</name>
        <dbReference type="ChEBI" id="CHEBI:49883"/>
    </cofactor>
    <text evidence="8">Binds 2 [4Fe-4S] clusters per subunit.</text>
</comment>
<dbReference type="GO" id="GO:0046872">
    <property type="term" value="F:metal ion binding"/>
    <property type="evidence" value="ECO:0007669"/>
    <property type="project" value="UniProtKB-KW"/>
</dbReference>
<feature type="domain" description="4Fe-4S ferredoxin-type" evidence="9">
    <location>
        <begin position="358"/>
        <end position="387"/>
    </location>
</feature>
<dbReference type="SUPFAM" id="SSF142019">
    <property type="entry name" value="Nqo1 FMN-binding domain-like"/>
    <property type="match status" value="1"/>
</dbReference>
<proteinExistence type="inferred from homology"/>
<evidence type="ECO:0000259" key="9">
    <source>
        <dbReference type="PROSITE" id="PS51379"/>
    </source>
</evidence>
<dbReference type="NCBIfam" id="TIGR01945">
    <property type="entry name" value="rnfC"/>
    <property type="match status" value="1"/>
</dbReference>
<feature type="binding site" evidence="8">
    <location>
        <position position="412"/>
    </location>
    <ligand>
        <name>[4Fe-4S] cluster</name>
        <dbReference type="ChEBI" id="CHEBI:49883"/>
        <label>2</label>
    </ligand>
</feature>
<feature type="binding site" evidence="8">
    <location>
        <position position="373"/>
    </location>
    <ligand>
        <name>[4Fe-4S] cluster</name>
        <dbReference type="ChEBI" id="CHEBI:49883"/>
        <label>1</label>
    </ligand>
</feature>
<dbReference type="HAMAP" id="MF_00461">
    <property type="entry name" value="RsxC_RnfC"/>
    <property type="match status" value="1"/>
</dbReference>
<feature type="binding site" evidence="8">
    <location>
        <position position="377"/>
    </location>
    <ligand>
        <name>[4Fe-4S] cluster</name>
        <dbReference type="ChEBI" id="CHEBI:49883"/>
        <label>2</label>
    </ligand>
</feature>
<keyword evidence="8" id="KW-0472">Membrane</keyword>
<feature type="binding site" evidence="8">
    <location>
        <position position="370"/>
    </location>
    <ligand>
        <name>[4Fe-4S] cluster</name>
        <dbReference type="ChEBI" id="CHEBI:49883"/>
        <label>1</label>
    </ligand>
</feature>
<evidence type="ECO:0000313" key="10">
    <source>
        <dbReference type="EMBL" id="RCH43147.1"/>
    </source>
</evidence>
<dbReference type="GO" id="GO:0051539">
    <property type="term" value="F:4 iron, 4 sulfur cluster binding"/>
    <property type="evidence" value="ECO:0007669"/>
    <property type="project" value="UniProtKB-KW"/>
</dbReference>
<dbReference type="Pfam" id="PF01512">
    <property type="entry name" value="Complex1_51K"/>
    <property type="match status" value="1"/>
</dbReference>
<evidence type="ECO:0000256" key="8">
    <source>
        <dbReference type="HAMAP-Rule" id="MF_00461"/>
    </source>
</evidence>
<evidence type="ECO:0000256" key="3">
    <source>
        <dbReference type="ARBA" id="ARBA00022723"/>
    </source>
</evidence>
<dbReference type="PANTHER" id="PTHR43034">
    <property type="entry name" value="ION-TRANSLOCATING OXIDOREDUCTASE COMPLEX SUBUNIT C"/>
    <property type="match status" value="1"/>
</dbReference>
<evidence type="ECO:0000313" key="11">
    <source>
        <dbReference type="Proteomes" id="UP000253208"/>
    </source>
</evidence>
<keyword evidence="8" id="KW-1278">Translocase</keyword>
<dbReference type="GO" id="GO:0005886">
    <property type="term" value="C:plasma membrane"/>
    <property type="evidence" value="ECO:0007669"/>
    <property type="project" value="UniProtKB-SubCell"/>
</dbReference>
<dbReference type="Pfam" id="PF13375">
    <property type="entry name" value="RnfC_N"/>
    <property type="match status" value="1"/>
</dbReference>
<feature type="binding site" evidence="8">
    <location>
        <position position="409"/>
    </location>
    <ligand>
        <name>[4Fe-4S] cluster</name>
        <dbReference type="ChEBI" id="CHEBI:49883"/>
        <label>2</label>
    </ligand>
</feature>
<keyword evidence="2 8" id="KW-0004">4Fe-4S</keyword>
<dbReference type="InterPro" id="IPR019554">
    <property type="entry name" value="Soluble_ligand-bd"/>
</dbReference>
<evidence type="ECO:0000256" key="1">
    <source>
        <dbReference type="ARBA" id="ARBA00022448"/>
    </source>
</evidence>
<dbReference type="GO" id="GO:0009055">
    <property type="term" value="F:electron transfer activity"/>
    <property type="evidence" value="ECO:0007669"/>
    <property type="project" value="InterPro"/>
</dbReference>
<comment type="function">
    <text evidence="8">Part of a membrane-bound complex that couples electron transfer with translocation of ions across the membrane.</text>
</comment>
<keyword evidence="8" id="KW-1003">Cell membrane</keyword>
<dbReference type="EC" id="7.-.-.-" evidence="8"/>
<dbReference type="Pfam" id="PF10531">
    <property type="entry name" value="SLBB"/>
    <property type="match status" value="1"/>
</dbReference>
<dbReference type="InterPro" id="IPR017896">
    <property type="entry name" value="4Fe4S_Fe-S-bd"/>
</dbReference>
<dbReference type="PROSITE" id="PS51379">
    <property type="entry name" value="4FE4S_FER_2"/>
    <property type="match status" value="1"/>
</dbReference>
<dbReference type="InterPro" id="IPR037225">
    <property type="entry name" value="Nuo51_FMN-bd_sf"/>
</dbReference>
<feature type="binding site" evidence="8">
    <location>
        <position position="367"/>
    </location>
    <ligand>
        <name>[4Fe-4S] cluster</name>
        <dbReference type="ChEBI" id="CHEBI:49883"/>
        <label>1</label>
    </ligand>
</feature>
<dbReference type="InterPro" id="IPR026902">
    <property type="entry name" value="RnfC_N"/>
</dbReference>
<evidence type="ECO:0000256" key="6">
    <source>
        <dbReference type="ARBA" id="ARBA00023004"/>
    </source>
</evidence>
<keyword evidence="6 8" id="KW-0408">Iron</keyword>
<reference evidence="10 11" key="1">
    <citation type="submission" date="2018-02" db="EMBL/GenBank/DDBJ databases">
        <title>Complete genome sequencing of Faecalibacterium prausnitzii strains isolated from the human gut.</title>
        <authorList>
            <person name="Fitzgerald B.C."/>
            <person name="Shkoporov A.N."/>
            <person name="Ross P.R."/>
            <person name="Hill C."/>
        </authorList>
    </citation>
    <scope>NUCLEOTIDE SEQUENCE [LARGE SCALE GENOMIC DNA]</scope>
    <source>
        <strain evidence="10 11">APC942/31-1</strain>
    </source>
</reference>
<feature type="binding site" evidence="8">
    <location>
        <position position="406"/>
    </location>
    <ligand>
        <name>[4Fe-4S] cluster</name>
        <dbReference type="ChEBI" id="CHEBI:49883"/>
        <label>2</label>
    </ligand>
</feature>